<keyword evidence="9" id="KW-1185">Reference proteome</keyword>
<reference evidence="9" key="1">
    <citation type="submission" date="2023-07" db="EMBL/GenBank/DDBJ databases">
        <title>30 novel species of actinomycetes from the DSMZ collection.</title>
        <authorList>
            <person name="Nouioui I."/>
        </authorList>
    </citation>
    <scope>NUCLEOTIDE SEQUENCE [LARGE SCALE GENOMIC DNA]</scope>
    <source>
        <strain evidence="9">DSM 44915</strain>
    </source>
</reference>
<evidence type="ECO:0000313" key="8">
    <source>
        <dbReference type="EMBL" id="MDT0268038.1"/>
    </source>
</evidence>
<dbReference type="InterPro" id="IPR052902">
    <property type="entry name" value="ABC-2_transporter"/>
</dbReference>
<evidence type="ECO:0000256" key="1">
    <source>
        <dbReference type="ARBA" id="ARBA00004141"/>
    </source>
</evidence>
<dbReference type="PIRSF" id="PIRSF006648">
    <property type="entry name" value="DrrB"/>
    <property type="match status" value="1"/>
</dbReference>
<keyword evidence="6" id="KW-0813">Transport</keyword>
<dbReference type="PANTHER" id="PTHR43027">
    <property type="entry name" value="DOXORUBICIN RESISTANCE ABC TRANSPORTER PERMEASE PROTEIN DRRC-RELATED"/>
    <property type="match status" value="1"/>
</dbReference>
<dbReference type="EMBL" id="JAVREO010000009">
    <property type="protein sequence ID" value="MDT0268038.1"/>
    <property type="molecule type" value="Genomic_DNA"/>
</dbReference>
<keyword evidence="6" id="KW-1003">Cell membrane</keyword>
<accession>A0ABU2JSR6</accession>
<keyword evidence="4 6" id="KW-0472">Membrane</keyword>
<dbReference type="RefSeq" id="WP_311668123.1">
    <property type="nucleotide sequence ID" value="NZ_JAVREO010000009.1"/>
</dbReference>
<evidence type="ECO:0000256" key="6">
    <source>
        <dbReference type="RuleBase" id="RU361157"/>
    </source>
</evidence>
<dbReference type="InterPro" id="IPR047817">
    <property type="entry name" value="ABC2_TM_bact-type"/>
</dbReference>
<feature type="domain" description="ABC transmembrane type-2" evidence="7">
    <location>
        <begin position="20"/>
        <end position="238"/>
    </location>
</feature>
<evidence type="ECO:0000313" key="9">
    <source>
        <dbReference type="Proteomes" id="UP001183410"/>
    </source>
</evidence>
<feature type="transmembrane region" description="Helical" evidence="6">
    <location>
        <begin position="160"/>
        <end position="179"/>
    </location>
</feature>
<evidence type="ECO:0000259" key="7">
    <source>
        <dbReference type="PROSITE" id="PS51012"/>
    </source>
</evidence>
<name>A0ABU2JSR6_9ACTN</name>
<protein>
    <recommendedName>
        <fullName evidence="6">Transport permease protein</fullName>
    </recommendedName>
</protein>
<keyword evidence="3 6" id="KW-1133">Transmembrane helix</keyword>
<keyword evidence="5" id="KW-0046">Antibiotic resistance</keyword>
<dbReference type="Proteomes" id="UP001183410">
    <property type="component" value="Unassembled WGS sequence"/>
</dbReference>
<evidence type="ECO:0000256" key="2">
    <source>
        <dbReference type="ARBA" id="ARBA00022692"/>
    </source>
</evidence>
<sequence>MRSFLALTNVEFRLFVRDPGAAFFTLLFPTILLIANNSFFDEADEGSMAVALPMLIGMVLGMVGVAMVPAFVAEYREQSVLRRLMATPVSPVRLLLANGAAQLLVALLAMVLLVGVGAVFFGAEAPAAPLLFLGVWLLGAFSLLGVGFLVAALAPTGRSANAVGLGLFFPMLFLSGGMVPREEMSGTAARIGDFLPLGPVIRGLRDAWEGSVPQPHILAAMLLVLLVTSGLAARFFRW</sequence>
<feature type="transmembrane region" description="Helical" evidence="6">
    <location>
        <begin position="52"/>
        <end position="73"/>
    </location>
</feature>
<evidence type="ECO:0000256" key="5">
    <source>
        <dbReference type="ARBA" id="ARBA00023251"/>
    </source>
</evidence>
<dbReference type="Pfam" id="PF01061">
    <property type="entry name" value="ABC2_membrane"/>
    <property type="match status" value="1"/>
</dbReference>
<dbReference type="PROSITE" id="PS51012">
    <property type="entry name" value="ABC_TM2"/>
    <property type="match status" value="1"/>
</dbReference>
<proteinExistence type="inferred from homology"/>
<evidence type="ECO:0000256" key="3">
    <source>
        <dbReference type="ARBA" id="ARBA00022989"/>
    </source>
</evidence>
<keyword evidence="2 6" id="KW-0812">Transmembrane</keyword>
<feature type="transmembrane region" description="Helical" evidence="6">
    <location>
        <begin position="94"/>
        <end position="121"/>
    </location>
</feature>
<dbReference type="InterPro" id="IPR000412">
    <property type="entry name" value="ABC_2_transport"/>
</dbReference>
<dbReference type="PANTHER" id="PTHR43027:SF2">
    <property type="entry name" value="TRANSPORT PERMEASE PROTEIN"/>
    <property type="match status" value="1"/>
</dbReference>
<organism evidence="8 9">
    <name type="scientific">Streptomyces chisholmiae</name>
    <dbReference type="NCBI Taxonomy" id="3075540"/>
    <lineage>
        <taxon>Bacteria</taxon>
        <taxon>Bacillati</taxon>
        <taxon>Actinomycetota</taxon>
        <taxon>Actinomycetes</taxon>
        <taxon>Kitasatosporales</taxon>
        <taxon>Streptomycetaceae</taxon>
        <taxon>Streptomyces</taxon>
    </lineage>
</organism>
<feature type="transmembrane region" description="Helical" evidence="6">
    <location>
        <begin position="127"/>
        <end position="153"/>
    </location>
</feature>
<comment type="caution">
    <text evidence="8">The sequence shown here is derived from an EMBL/GenBank/DDBJ whole genome shotgun (WGS) entry which is preliminary data.</text>
</comment>
<dbReference type="InterPro" id="IPR013525">
    <property type="entry name" value="ABC2_TM"/>
</dbReference>
<comment type="similarity">
    <text evidence="6">Belongs to the ABC-2 integral membrane protein family.</text>
</comment>
<feature type="transmembrane region" description="Helical" evidence="6">
    <location>
        <begin position="21"/>
        <end position="40"/>
    </location>
</feature>
<feature type="transmembrane region" description="Helical" evidence="6">
    <location>
        <begin position="217"/>
        <end position="236"/>
    </location>
</feature>
<comment type="subcellular location">
    <subcellularLocation>
        <location evidence="6">Cell membrane</location>
        <topology evidence="6">Multi-pass membrane protein</topology>
    </subcellularLocation>
    <subcellularLocation>
        <location evidence="1">Membrane</location>
        <topology evidence="1">Multi-pass membrane protein</topology>
    </subcellularLocation>
</comment>
<evidence type="ECO:0000256" key="4">
    <source>
        <dbReference type="ARBA" id="ARBA00023136"/>
    </source>
</evidence>
<gene>
    <name evidence="8" type="ORF">RM844_17290</name>
</gene>